<sequence>MDYRITLRGELEKAIDETGCTLSQLEEKGGTQIGNLSACLRGKTLRPITMKQLDKLTEVLGLPEGYYYEFYLAECFYKDRVARSRMESFLFRCVELGKTDLIMKAINILVEHPKYTELLFSVAEKLYLSGYAKESVLFYEEVIEGEKYNHSERIAISHYQIFRASIGSNAEENYKAVIRFENFRKKLPEDLQLDALLQLANVCYTLEFWSMVEQFAEELRVLSNIVYLEELRKLNNNRSEPPIETERHLVVYYGQAYLLKSTALSKQGRYEEAKACIEGHEDLSWFQLLDDLGREEVAKFTQFSKANRHSIELLQGNTSVLDEFTNFLTKHPERTPACLLVILEAANTYRLNIDHILERFADAYPSSSQENVVFAQKHFMFYYQKAIYEFNRKRYEKGLETILYCLSLSIPAHKYRESLMCVNKFENFIGYASHFQKEKFRNILKEGFECEH</sequence>
<evidence type="ECO:0000313" key="1">
    <source>
        <dbReference type="EMBL" id="ARF67798.1"/>
    </source>
</evidence>
<evidence type="ECO:0000313" key="2">
    <source>
        <dbReference type="Proteomes" id="UP000192727"/>
    </source>
</evidence>
<evidence type="ECO:0008006" key="3">
    <source>
        <dbReference type="Google" id="ProtNLM"/>
    </source>
</evidence>
<protein>
    <recommendedName>
        <fullName evidence="3">DNA-binding protein</fullName>
    </recommendedName>
</protein>
<reference evidence="1 2" key="1">
    <citation type="submission" date="2017-03" db="EMBL/GenBank/DDBJ databases">
        <title>Paenibacillus larvae genome sequencing.</title>
        <authorList>
            <person name="Dingman D.W."/>
        </authorList>
    </citation>
    <scope>NUCLEOTIDE SEQUENCE [LARGE SCALE GENOMIC DNA]</scope>
    <source>
        <strain evidence="1 2">SAG 10367</strain>
    </source>
</reference>
<proteinExistence type="predicted"/>
<accession>A0A1V0US54</accession>
<name>A0A1V0US54_9BACL</name>
<dbReference type="AlphaFoldDB" id="A0A1V0US54"/>
<dbReference type="EMBL" id="CP020557">
    <property type="protein sequence ID" value="ARF67798.1"/>
    <property type="molecule type" value="Genomic_DNA"/>
</dbReference>
<dbReference type="RefSeq" id="WP_083039551.1">
    <property type="nucleotide sequence ID" value="NZ_CP020557.1"/>
</dbReference>
<dbReference type="Proteomes" id="UP000192727">
    <property type="component" value="Chromosome"/>
</dbReference>
<gene>
    <name evidence="1" type="ORF">B7C51_08095</name>
</gene>
<organism evidence="1 2">
    <name type="scientific">Paenibacillus larvae subsp. pulvifaciens</name>
    <dbReference type="NCBI Taxonomy" id="1477"/>
    <lineage>
        <taxon>Bacteria</taxon>
        <taxon>Bacillati</taxon>
        <taxon>Bacillota</taxon>
        <taxon>Bacilli</taxon>
        <taxon>Bacillales</taxon>
        <taxon>Paenibacillaceae</taxon>
        <taxon>Paenibacillus</taxon>
    </lineage>
</organism>